<dbReference type="EMBL" id="JAAGVB010000060">
    <property type="protein sequence ID" value="NEW36041.1"/>
    <property type="molecule type" value="Genomic_DNA"/>
</dbReference>
<evidence type="ECO:0000313" key="12">
    <source>
        <dbReference type="Proteomes" id="UP000471166"/>
    </source>
</evidence>
<evidence type="ECO:0000313" key="11">
    <source>
        <dbReference type="EMBL" id="NEW36041.1"/>
    </source>
</evidence>
<dbReference type="SUPFAM" id="SSF56645">
    <property type="entry name" value="Acyl-CoA dehydrogenase NM domain-like"/>
    <property type="match status" value="1"/>
</dbReference>
<evidence type="ECO:0000256" key="6">
    <source>
        <dbReference type="RuleBase" id="RU362125"/>
    </source>
</evidence>
<proteinExistence type="inferred from homology"/>
<dbReference type="InterPro" id="IPR046373">
    <property type="entry name" value="Acyl-CoA_Oxase/DH_mid-dom_sf"/>
</dbReference>
<reference evidence="11 12" key="1">
    <citation type="submission" date="2020-01" db="EMBL/GenBank/DDBJ databases">
        <title>Genetics and antimicrobial susceptibilities of Nocardia species isolated from the soil; a comparison with species isolated from humans.</title>
        <authorList>
            <person name="Carrasco G."/>
            <person name="Monzon S."/>
            <person name="Sansegundo M."/>
            <person name="Garcia E."/>
            <person name="Garrido N."/>
            <person name="Medina M.J."/>
            <person name="Villalon P."/>
            <person name="Ramirez-Arocha A.C."/>
            <person name="Jimenez P."/>
            <person name="Cuesta I."/>
            <person name="Valdezate S."/>
        </authorList>
    </citation>
    <scope>NUCLEOTIDE SEQUENCE [LARGE SCALE GENOMIC DNA]</scope>
    <source>
        <strain evidence="11 12">CNM20110626</strain>
    </source>
</reference>
<dbReference type="Pfam" id="PF12806">
    <property type="entry name" value="Acyl-CoA_dh_C"/>
    <property type="match status" value="1"/>
</dbReference>
<organism evidence="11 12">
    <name type="scientific">Nocardia cyriacigeorgica</name>
    <dbReference type="NCBI Taxonomy" id="135487"/>
    <lineage>
        <taxon>Bacteria</taxon>
        <taxon>Bacillati</taxon>
        <taxon>Actinomycetota</taxon>
        <taxon>Actinomycetes</taxon>
        <taxon>Mycobacteriales</taxon>
        <taxon>Nocardiaceae</taxon>
        <taxon>Nocardia</taxon>
    </lineage>
</organism>
<dbReference type="PANTHER" id="PTHR42803:SF1">
    <property type="entry name" value="BROAD-SPECIFICITY LINEAR ACYL-COA DEHYDROGENASE FADE5"/>
    <property type="match status" value="1"/>
</dbReference>
<dbReference type="Gene3D" id="2.40.110.10">
    <property type="entry name" value="Butyryl-CoA Dehydrogenase, subunit A, domain 2"/>
    <property type="match status" value="1"/>
</dbReference>
<keyword evidence="3 6" id="KW-0285">Flavoprotein</keyword>
<dbReference type="Gene3D" id="1.20.140.10">
    <property type="entry name" value="Butyryl-CoA Dehydrogenase, subunit A, domain 3"/>
    <property type="match status" value="1"/>
</dbReference>
<evidence type="ECO:0000256" key="1">
    <source>
        <dbReference type="ARBA" id="ARBA00001974"/>
    </source>
</evidence>
<dbReference type="InterPro" id="IPR009075">
    <property type="entry name" value="AcylCo_DH/oxidase_C"/>
</dbReference>
<dbReference type="InterPro" id="IPR009100">
    <property type="entry name" value="AcylCoA_DH/oxidase_NM_dom_sf"/>
</dbReference>
<dbReference type="InterPro" id="IPR036250">
    <property type="entry name" value="AcylCo_DH-like_C"/>
</dbReference>
<protein>
    <submittedName>
        <fullName evidence="11">Acyl-CoA dehydrogenase</fullName>
    </submittedName>
</protein>
<comment type="caution">
    <text evidence="11">The sequence shown here is derived from an EMBL/GenBank/DDBJ whole genome shotgun (WGS) entry which is preliminary data.</text>
</comment>
<dbReference type="InterPro" id="IPR013786">
    <property type="entry name" value="AcylCoA_DH/ox_N"/>
</dbReference>
<dbReference type="PANTHER" id="PTHR42803">
    <property type="entry name" value="ACYL-COA DEHYDROGENASE"/>
    <property type="match status" value="1"/>
</dbReference>
<evidence type="ECO:0000256" key="2">
    <source>
        <dbReference type="ARBA" id="ARBA00009347"/>
    </source>
</evidence>
<dbReference type="InterPro" id="IPR052166">
    <property type="entry name" value="Diverse_Acyl-CoA_DH"/>
</dbReference>
<feature type="domain" description="Acyl-CoA dehydrogenase/oxidase N-terminal" evidence="9">
    <location>
        <begin position="79"/>
        <end position="156"/>
    </location>
</feature>
<evidence type="ECO:0000259" key="7">
    <source>
        <dbReference type="Pfam" id="PF00441"/>
    </source>
</evidence>
<dbReference type="InterPro" id="IPR025878">
    <property type="entry name" value="Acyl-CoA_dh-like_C_dom"/>
</dbReference>
<evidence type="ECO:0000259" key="10">
    <source>
        <dbReference type="Pfam" id="PF12806"/>
    </source>
</evidence>
<dbReference type="Gene3D" id="1.10.540.10">
    <property type="entry name" value="Acyl-CoA dehydrogenase/oxidase, N-terminal domain"/>
    <property type="match status" value="1"/>
</dbReference>
<dbReference type="Pfam" id="PF02770">
    <property type="entry name" value="Acyl-CoA_dh_M"/>
    <property type="match status" value="1"/>
</dbReference>
<feature type="domain" description="Acetyl-CoA dehydrogenase-like C-terminal" evidence="10">
    <location>
        <begin position="482"/>
        <end position="586"/>
    </location>
</feature>
<dbReference type="GO" id="GO:0016627">
    <property type="term" value="F:oxidoreductase activity, acting on the CH-CH group of donors"/>
    <property type="evidence" value="ECO:0007669"/>
    <property type="project" value="InterPro"/>
</dbReference>
<name>A0A6P1CU40_9NOCA</name>
<gene>
    <name evidence="11" type="ORF">GV791_26240</name>
</gene>
<feature type="domain" description="Acyl-CoA dehydrogenase/oxidase C-terminal" evidence="7">
    <location>
        <begin position="282"/>
        <end position="449"/>
    </location>
</feature>
<sequence length="590" mass="64371">MPDYHPPKEDMKFVLNELLRVGSQHELSGYEAVDEDLVSSIIDSFGDFAAKEVGALNAEGDLAGASLGPDGVRSAPGFVELYRHYSEGGWPALTGDPEHGGDGMPGILNTIVEEMLAGANLAFAMAPLTAPGAYRVIRHGGSEAIQEQYLPKIVSGRWGTAMSLTEPQGGSALAFTRTRALPNGDGTFSITGTKMFNSWGDHDLTENIVHLVLARLPDAPAGIKGISLFLVPKYLLDSKGDIGERNSFSVGSLEKKLGVHASPTCVTNFDGATGFLIGQPHRGMAAMFIIMNSMRLASGVCAVGIADAAYRNAAAYARERLAARSPLGPRYPYLAGDPIIVQPDVRRMLLTQRAIVEGGRAFCFWVSLDLDTAERHSDTAERRAREARVSLLTPVVKAFLTDKAFECTDQALQCFGGHGYIWDNGAEQYLRDARMLRIGEGTSGIQALDLLGRKVLTDDGTALKDYFSTIRSTLRNVDCPDGILDPVRRTLQEVEQLVDEQLPRWKRNPEDMAAAATDFLHLIGYLSLGFMWVQMVHTVETSETCSVEMRENKTNTGLFYCKHLLPECGPLVERIRRGAEVLMSLPDDRF</sequence>
<evidence type="ECO:0000259" key="8">
    <source>
        <dbReference type="Pfam" id="PF02770"/>
    </source>
</evidence>
<comment type="cofactor">
    <cofactor evidence="1 6">
        <name>FAD</name>
        <dbReference type="ChEBI" id="CHEBI:57692"/>
    </cofactor>
</comment>
<dbReference type="Pfam" id="PF02771">
    <property type="entry name" value="Acyl-CoA_dh_N"/>
    <property type="match status" value="1"/>
</dbReference>
<accession>A0A6P1CU40</accession>
<dbReference type="GO" id="GO:0050660">
    <property type="term" value="F:flavin adenine dinucleotide binding"/>
    <property type="evidence" value="ECO:0007669"/>
    <property type="project" value="InterPro"/>
</dbReference>
<feature type="domain" description="Acyl-CoA oxidase/dehydrogenase middle" evidence="8">
    <location>
        <begin position="161"/>
        <end position="270"/>
    </location>
</feature>
<comment type="similarity">
    <text evidence="2 6">Belongs to the acyl-CoA dehydrogenase family.</text>
</comment>
<dbReference type="RefSeq" id="WP_163847415.1">
    <property type="nucleotide sequence ID" value="NZ_JAAGVB010000060.1"/>
</dbReference>
<evidence type="ECO:0000259" key="9">
    <source>
        <dbReference type="Pfam" id="PF02771"/>
    </source>
</evidence>
<evidence type="ECO:0000256" key="4">
    <source>
        <dbReference type="ARBA" id="ARBA00022827"/>
    </source>
</evidence>
<keyword evidence="5 6" id="KW-0560">Oxidoreductase</keyword>
<dbReference type="Proteomes" id="UP000471166">
    <property type="component" value="Unassembled WGS sequence"/>
</dbReference>
<evidence type="ECO:0000256" key="5">
    <source>
        <dbReference type="ARBA" id="ARBA00023002"/>
    </source>
</evidence>
<dbReference type="InterPro" id="IPR006091">
    <property type="entry name" value="Acyl-CoA_Oxase/DH_mid-dom"/>
</dbReference>
<dbReference type="SUPFAM" id="SSF47203">
    <property type="entry name" value="Acyl-CoA dehydrogenase C-terminal domain-like"/>
    <property type="match status" value="1"/>
</dbReference>
<keyword evidence="4 6" id="KW-0274">FAD</keyword>
<dbReference type="InterPro" id="IPR037069">
    <property type="entry name" value="AcylCoA_DH/ox_N_sf"/>
</dbReference>
<dbReference type="Pfam" id="PF00441">
    <property type="entry name" value="Acyl-CoA_dh_1"/>
    <property type="match status" value="1"/>
</dbReference>
<dbReference type="AlphaFoldDB" id="A0A6P1CU40"/>
<evidence type="ECO:0000256" key="3">
    <source>
        <dbReference type="ARBA" id="ARBA00022630"/>
    </source>
</evidence>